<keyword evidence="6" id="KW-0411">Iron-sulfur</keyword>
<protein>
    <submittedName>
        <fullName evidence="8">Aromatic ring-hydroxylating dioxygenase subunit alpha</fullName>
    </submittedName>
</protein>
<dbReference type="GO" id="GO:0005506">
    <property type="term" value="F:iron ion binding"/>
    <property type="evidence" value="ECO:0007669"/>
    <property type="project" value="InterPro"/>
</dbReference>
<dbReference type="AlphaFoldDB" id="A0A5C6TT04"/>
<keyword evidence="4" id="KW-0560">Oxidoreductase</keyword>
<keyword evidence="5" id="KW-0408">Iron</keyword>
<feature type="domain" description="Rieske" evidence="7">
    <location>
        <begin position="43"/>
        <end position="151"/>
    </location>
</feature>
<dbReference type="GO" id="GO:0051537">
    <property type="term" value="F:2 iron, 2 sulfur cluster binding"/>
    <property type="evidence" value="ECO:0007669"/>
    <property type="project" value="UniProtKB-KW"/>
</dbReference>
<keyword evidence="2" id="KW-0001">2Fe-2S</keyword>
<dbReference type="SUPFAM" id="SSF55961">
    <property type="entry name" value="Bet v1-like"/>
    <property type="match status" value="1"/>
</dbReference>
<dbReference type="SUPFAM" id="SSF50022">
    <property type="entry name" value="ISP domain"/>
    <property type="match status" value="1"/>
</dbReference>
<dbReference type="RefSeq" id="WP_147042729.1">
    <property type="nucleotide sequence ID" value="NZ_BAABIR010000003.1"/>
</dbReference>
<keyword evidence="3" id="KW-0479">Metal-binding</keyword>
<dbReference type="Gene3D" id="3.90.380.10">
    <property type="entry name" value="Naphthalene 1,2-dioxygenase Alpha Subunit, Chain A, domain 1"/>
    <property type="match status" value="2"/>
</dbReference>
<proteinExistence type="predicted"/>
<organism evidence="8 9">
    <name type="scientific">Allosphingosinicella ginsenosidimutans</name>
    <dbReference type="NCBI Taxonomy" id="1176539"/>
    <lineage>
        <taxon>Bacteria</taxon>
        <taxon>Pseudomonadati</taxon>
        <taxon>Pseudomonadota</taxon>
        <taxon>Alphaproteobacteria</taxon>
        <taxon>Sphingomonadales</taxon>
        <taxon>Sphingomonadaceae</taxon>
        <taxon>Allosphingosinicella</taxon>
    </lineage>
</organism>
<evidence type="ECO:0000256" key="5">
    <source>
        <dbReference type="ARBA" id="ARBA00023004"/>
    </source>
</evidence>
<dbReference type="Gene3D" id="2.102.10.10">
    <property type="entry name" value="Rieske [2Fe-2S] iron-sulphur domain"/>
    <property type="match status" value="1"/>
</dbReference>
<dbReference type="InterPro" id="IPR001663">
    <property type="entry name" value="Rng_hydr_dOase-A"/>
</dbReference>
<evidence type="ECO:0000313" key="8">
    <source>
        <dbReference type="EMBL" id="TXC63319.1"/>
    </source>
</evidence>
<evidence type="ECO:0000256" key="6">
    <source>
        <dbReference type="ARBA" id="ARBA00023014"/>
    </source>
</evidence>
<evidence type="ECO:0000256" key="2">
    <source>
        <dbReference type="ARBA" id="ARBA00022714"/>
    </source>
</evidence>
<evidence type="ECO:0000256" key="3">
    <source>
        <dbReference type="ARBA" id="ARBA00022723"/>
    </source>
</evidence>
<dbReference type="OrthoDB" id="7458380at2"/>
<evidence type="ECO:0000256" key="4">
    <source>
        <dbReference type="ARBA" id="ARBA00023002"/>
    </source>
</evidence>
<comment type="cofactor">
    <cofactor evidence="1">
        <name>Fe cation</name>
        <dbReference type="ChEBI" id="CHEBI:24875"/>
    </cofactor>
</comment>
<dbReference type="PANTHER" id="PTHR43756:SF5">
    <property type="entry name" value="CHOLINE MONOOXYGENASE, CHLOROPLASTIC"/>
    <property type="match status" value="1"/>
</dbReference>
<evidence type="ECO:0000313" key="9">
    <source>
        <dbReference type="Proteomes" id="UP000321249"/>
    </source>
</evidence>
<name>A0A5C6TT04_9SPHN</name>
<dbReference type="EMBL" id="VOQQ01000001">
    <property type="protein sequence ID" value="TXC63319.1"/>
    <property type="molecule type" value="Genomic_DNA"/>
</dbReference>
<dbReference type="InterPro" id="IPR015879">
    <property type="entry name" value="Ring_hydroxy_dOase_asu_C_dom"/>
</dbReference>
<reference evidence="8 9" key="1">
    <citation type="journal article" date="2015" name="J. Microbiol.">
        <title>Sphingosinicella ginsenosidimutans sp. nov., with ginsenoside converting activity.</title>
        <authorList>
            <person name="Kim J.K."/>
            <person name="Kang M.S."/>
            <person name="Park S.C."/>
            <person name="Kim K.M."/>
            <person name="Choi K."/>
            <person name="Yoon M.H."/>
            <person name="Im W.T."/>
        </authorList>
    </citation>
    <scope>NUCLEOTIDE SEQUENCE [LARGE SCALE GENOMIC DNA]</scope>
    <source>
        <strain evidence="8 9">BS-11</strain>
    </source>
</reference>
<gene>
    <name evidence="8" type="ORF">FRZ32_06375</name>
</gene>
<dbReference type="Pfam" id="PF00355">
    <property type="entry name" value="Rieske"/>
    <property type="match status" value="1"/>
</dbReference>
<keyword evidence="8" id="KW-0223">Dioxygenase</keyword>
<dbReference type="InterPro" id="IPR017941">
    <property type="entry name" value="Rieske_2Fe-2S"/>
</dbReference>
<dbReference type="CDD" id="cd03469">
    <property type="entry name" value="Rieske_RO_Alpha_N"/>
    <property type="match status" value="1"/>
</dbReference>
<dbReference type="PANTHER" id="PTHR43756">
    <property type="entry name" value="CHOLINE MONOOXYGENASE, CHLOROPLASTIC"/>
    <property type="match status" value="1"/>
</dbReference>
<dbReference type="InterPro" id="IPR036922">
    <property type="entry name" value="Rieske_2Fe-2S_sf"/>
</dbReference>
<dbReference type="PROSITE" id="PS51296">
    <property type="entry name" value="RIESKE"/>
    <property type="match status" value="1"/>
</dbReference>
<evidence type="ECO:0000256" key="1">
    <source>
        <dbReference type="ARBA" id="ARBA00001962"/>
    </source>
</evidence>
<keyword evidence="9" id="KW-1185">Reference proteome</keyword>
<dbReference type="CDD" id="cd00680">
    <property type="entry name" value="RHO_alpha_C"/>
    <property type="match status" value="1"/>
</dbReference>
<accession>A0A5C6TT04</accession>
<dbReference type="Pfam" id="PF00848">
    <property type="entry name" value="Ring_hydroxyl_A"/>
    <property type="match status" value="1"/>
</dbReference>
<dbReference type="GO" id="GO:0051213">
    <property type="term" value="F:dioxygenase activity"/>
    <property type="evidence" value="ECO:0007669"/>
    <property type="project" value="UniProtKB-KW"/>
</dbReference>
<dbReference type="Proteomes" id="UP000321249">
    <property type="component" value="Unassembled WGS sequence"/>
</dbReference>
<dbReference type="PRINTS" id="PR00090">
    <property type="entry name" value="RNGDIOXGNASE"/>
</dbReference>
<sequence length="378" mass="43267">MSDIAHLPLSQSDPIEDLSLPGWTYWDADYFKVEMERVIRPSWQIVCHDSDMPNPGDWRTLELLGESILVIRGQDGAARAFANVCRHRGSRLVDGHEGCAKRLTCPYHAWTYATDGRLVALPHREDYRGFDAAEWGLIPVELERWRGFLFVRLESGGPSVAAMMAPYETEIAPHRFEELRALGRITMRPRDVNWKNVADNYSDGLHIDVAHPGLTRLFGKSYAIEAGAHVDRMSGALREQPSSNISERAYQQFLPAGAGRTWLYFKLWPNVAFDIYPDQVDFMHFVPVSPTRTMIREISYALPDDRREMKAARYLNWRINRQVNAEDTALIRRVQQGMGSSLYRPGPLGESEVCLRSFARKLRRIIPETRLDAPPANW</sequence>
<comment type="caution">
    <text evidence="8">The sequence shown here is derived from an EMBL/GenBank/DDBJ whole genome shotgun (WGS) entry which is preliminary data.</text>
</comment>
<evidence type="ECO:0000259" key="7">
    <source>
        <dbReference type="PROSITE" id="PS51296"/>
    </source>
</evidence>